<dbReference type="PANTHER" id="PTHR22812">
    <property type="entry name" value="CHROMOBOX PROTEIN"/>
    <property type="match status" value="1"/>
</dbReference>
<dbReference type="InterPro" id="IPR016197">
    <property type="entry name" value="Chromo-like_dom_sf"/>
</dbReference>
<dbReference type="Gene3D" id="2.40.50.40">
    <property type="match status" value="2"/>
</dbReference>
<protein>
    <recommendedName>
        <fullName evidence="4">Chromo domain-containing protein</fullName>
    </recommendedName>
</protein>
<evidence type="ECO:0000313" key="6">
    <source>
        <dbReference type="Proteomes" id="UP001209540"/>
    </source>
</evidence>
<organism evidence="5 6">
    <name type="scientific">Phascolomyces articulosus</name>
    <dbReference type="NCBI Taxonomy" id="60185"/>
    <lineage>
        <taxon>Eukaryota</taxon>
        <taxon>Fungi</taxon>
        <taxon>Fungi incertae sedis</taxon>
        <taxon>Mucoromycota</taxon>
        <taxon>Mucoromycotina</taxon>
        <taxon>Mucoromycetes</taxon>
        <taxon>Mucorales</taxon>
        <taxon>Lichtheimiaceae</taxon>
        <taxon>Phascolomyces</taxon>
    </lineage>
</organism>
<feature type="compositionally biased region" description="Polar residues" evidence="3">
    <location>
        <begin position="49"/>
        <end position="72"/>
    </location>
</feature>
<dbReference type="PROSITE" id="PS50013">
    <property type="entry name" value="CHROMO_2"/>
    <property type="match status" value="1"/>
</dbReference>
<dbReference type="Proteomes" id="UP001209540">
    <property type="component" value="Unassembled WGS sequence"/>
</dbReference>
<dbReference type="Pfam" id="PF01393">
    <property type="entry name" value="Chromo_shadow"/>
    <property type="match status" value="1"/>
</dbReference>
<dbReference type="InterPro" id="IPR051219">
    <property type="entry name" value="Heterochromatin_chromo-domain"/>
</dbReference>
<reference evidence="5" key="2">
    <citation type="submission" date="2023-02" db="EMBL/GenBank/DDBJ databases">
        <authorList>
            <consortium name="DOE Joint Genome Institute"/>
            <person name="Mondo S.J."/>
            <person name="Chang Y."/>
            <person name="Wang Y."/>
            <person name="Ahrendt S."/>
            <person name="Andreopoulos W."/>
            <person name="Barry K."/>
            <person name="Beard J."/>
            <person name="Benny G.L."/>
            <person name="Blankenship S."/>
            <person name="Bonito G."/>
            <person name="Cuomo C."/>
            <person name="Desiro A."/>
            <person name="Gervers K.A."/>
            <person name="Hundley H."/>
            <person name="Kuo A."/>
            <person name="LaButti K."/>
            <person name="Lang B.F."/>
            <person name="Lipzen A."/>
            <person name="O'Donnell K."/>
            <person name="Pangilinan J."/>
            <person name="Reynolds N."/>
            <person name="Sandor L."/>
            <person name="Smith M.W."/>
            <person name="Tsang A."/>
            <person name="Grigoriev I.V."/>
            <person name="Stajich J.E."/>
            <person name="Spatafora J.W."/>
        </authorList>
    </citation>
    <scope>NUCLEOTIDE SEQUENCE</scope>
    <source>
        <strain evidence="5">RSA 2281</strain>
    </source>
</reference>
<dbReference type="InterPro" id="IPR008251">
    <property type="entry name" value="Chromo_shadow_dom"/>
</dbReference>
<sequence length="188" mass="21484">MYLVKWKNYDEKDNTWEKEEDIFSQELIDDYWRRNEEKQREKPKRGKRTTSNDSETGTKAKQRRTSITASNTKKSRRRLVQRGYSDSPSPSSSSSGNEGVNNEKGGKDNTPVITRDITDKPLEGYGWSDAKNISHIYIDTAGNLLAKITWPNGGDTYTATNLIRSTAPNLLLDFYEAHLKFGPVDKNE</sequence>
<evidence type="ECO:0000259" key="4">
    <source>
        <dbReference type="PROSITE" id="PS50013"/>
    </source>
</evidence>
<dbReference type="EMBL" id="JAIXMP010000042">
    <property type="protein sequence ID" value="KAI9247464.1"/>
    <property type="molecule type" value="Genomic_DNA"/>
</dbReference>
<accession>A0AAD5P9Z8</accession>
<dbReference type="Pfam" id="PF00385">
    <property type="entry name" value="Chromo"/>
    <property type="match status" value="1"/>
</dbReference>
<name>A0AAD5P9Z8_9FUNG</name>
<comment type="caution">
    <text evidence="5">The sequence shown here is derived from an EMBL/GenBank/DDBJ whole genome shotgun (WGS) entry which is preliminary data.</text>
</comment>
<reference evidence="5" key="1">
    <citation type="journal article" date="2022" name="IScience">
        <title>Evolution of zygomycete secretomes and the origins of terrestrial fungal ecologies.</title>
        <authorList>
            <person name="Chang Y."/>
            <person name="Wang Y."/>
            <person name="Mondo S."/>
            <person name="Ahrendt S."/>
            <person name="Andreopoulos W."/>
            <person name="Barry K."/>
            <person name="Beard J."/>
            <person name="Benny G.L."/>
            <person name="Blankenship S."/>
            <person name="Bonito G."/>
            <person name="Cuomo C."/>
            <person name="Desiro A."/>
            <person name="Gervers K.A."/>
            <person name="Hundley H."/>
            <person name="Kuo A."/>
            <person name="LaButti K."/>
            <person name="Lang B.F."/>
            <person name="Lipzen A."/>
            <person name="O'Donnell K."/>
            <person name="Pangilinan J."/>
            <person name="Reynolds N."/>
            <person name="Sandor L."/>
            <person name="Smith M.E."/>
            <person name="Tsang A."/>
            <person name="Grigoriev I.V."/>
            <person name="Stajich J.E."/>
            <person name="Spatafora J.W."/>
        </authorList>
    </citation>
    <scope>NUCLEOTIDE SEQUENCE</scope>
    <source>
        <strain evidence="5">RSA 2281</strain>
    </source>
</reference>
<dbReference type="AlphaFoldDB" id="A0AAD5P9Z8"/>
<evidence type="ECO:0000313" key="5">
    <source>
        <dbReference type="EMBL" id="KAI9247464.1"/>
    </source>
</evidence>
<keyword evidence="2" id="KW-0539">Nucleus</keyword>
<proteinExistence type="predicted"/>
<comment type="subcellular location">
    <subcellularLocation>
        <location evidence="1">Nucleus</location>
    </subcellularLocation>
</comment>
<gene>
    <name evidence="5" type="ORF">BDA99DRAFT_255364</name>
</gene>
<evidence type="ECO:0000256" key="1">
    <source>
        <dbReference type="ARBA" id="ARBA00004123"/>
    </source>
</evidence>
<evidence type="ECO:0000256" key="2">
    <source>
        <dbReference type="ARBA" id="ARBA00023242"/>
    </source>
</evidence>
<evidence type="ECO:0000256" key="3">
    <source>
        <dbReference type="SAM" id="MobiDB-lite"/>
    </source>
</evidence>
<dbReference type="SUPFAM" id="SSF54160">
    <property type="entry name" value="Chromo domain-like"/>
    <property type="match status" value="2"/>
</dbReference>
<dbReference type="InterPro" id="IPR023780">
    <property type="entry name" value="Chromo_domain"/>
</dbReference>
<feature type="compositionally biased region" description="Basic and acidic residues" evidence="3">
    <location>
        <begin position="30"/>
        <end position="40"/>
    </location>
</feature>
<dbReference type="GO" id="GO:0005634">
    <property type="term" value="C:nucleus"/>
    <property type="evidence" value="ECO:0007669"/>
    <property type="project" value="UniProtKB-SubCell"/>
</dbReference>
<keyword evidence="6" id="KW-1185">Reference proteome</keyword>
<dbReference type="InterPro" id="IPR000953">
    <property type="entry name" value="Chromo/chromo_shadow_dom"/>
</dbReference>
<feature type="compositionally biased region" description="Low complexity" evidence="3">
    <location>
        <begin position="85"/>
        <end position="103"/>
    </location>
</feature>
<feature type="domain" description="Chromo" evidence="4">
    <location>
        <begin position="1"/>
        <end position="43"/>
    </location>
</feature>
<feature type="region of interest" description="Disordered" evidence="3">
    <location>
        <begin position="29"/>
        <end position="114"/>
    </location>
</feature>
<dbReference type="CDD" id="cd00024">
    <property type="entry name" value="CD_CSD"/>
    <property type="match status" value="1"/>
</dbReference>